<evidence type="ECO:0000256" key="1">
    <source>
        <dbReference type="ARBA" id="ARBA00004141"/>
    </source>
</evidence>
<dbReference type="OrthoDB" id="8048523at2759"/>
<dbReference type="GO" id="GO:0098852">
    <property type="term" value="C:lytic vacuole membrane"/>
    <property type="evidence" value="ECO:0007669"/>
    <property type="project" value="UniProtKB-ARBA"/>
</dbReference>
<feature type="region of interest" description="Disordered" evidence="7">
    <location>
        <begin position="403"/>
        <end position="440"/>
    </location>
</feature>
<dbReference type="InterPro" id="IPR006603">
    <property type="entry name" value="PQ-loop_rpt"/>
</dbReference>
<dbReference type="InterPro" id="IPR051415">
    <property type="entry name" value="LAAT-1"/>
</dbReference>
<keyword evidence="3 8" id="KW-1133">Transmembrane helix</keyword>
<feature type="compositionally biased region" description="Basic and acidic residues" evidence="7">
    <location>
        <begin position="480"/>
        <end position="495"/>
    </location>
</feature>
<dbReference type="RefSeq" id="XP_021875660.1">
    <property type="nucleotide sequence ID" value="XM_022026042.1"/>
</dbReference>
<feature type="compositionally biased region" description="Basic residues" evidence="7">
    <location>
        <begin position="144"/>
        <end position="159"/>
    </location>
</feature>
<comment type="similarity">
    <text evidence="5">Belongs to the laat-1 family.</text>
</comment>
<evidence type="ECO:0000256" key="4">
    <source>
        <dbReference type="ARBA" id="ARBA00023136"/>
    </source>
</evidence>
<feature type="transmembrane region" description="Helical" evidence="8">
    <location>
        <begin position="88"/>
        <end position="108"/>
    </location>
</feature>
<proteinExistence type="inferred from homology"/>
<feature type="transmembrane region" description="Helical" evidence="8">
    <location>
        <begin position="328"/>
        <end position="348"/>
    </location>
</feature>
<dbReference type="EMBL" id="MCFF01000073">
    <property type="protein sequence ID" value="ORY97127.1"/>
    <property type="molecule type" value="Genomic_DNA"/>
</dbReference>
<protein>
    <submittedName>
        <fullName evidence="9">PQ loop repeat-domain-containing protein</fullName>
    </submittedName>
</protein>
<feature type="transmembrane region" description="Helical" evidence="8">
    <location>
        <begin position="26"/>
        <end position="42"/>
    </location>
</feature>
<dbReference type="Proteomes" id="UP000193648">
    <property type="component" value="Unassembled WGS sequence"/>
</dbReference>
<gene>
    <name evidence="9" type="ORF">BCR41DRAFT_364526</name>
</gene>
<dbReference type="Pfam" id="PF04193">
    <property type="entry name" value="PQ-loop"/>
    <property type="match status" value="2"/>
</dbReference>
<dbReference type="Gene3D" id="1.20.1280.290">
    <property type="match status" value="2"/>
</dbReference>
<dbReference type="FunFam" id="1.20.1280.290:FF:000009">
    <property type="entry name" value="PQ loop repeat family protein"/>
    <property type="match status" value="1"/>
</dbReference>
<feature type="compositionally biased region" description="Basic residues" evidence="7">
    <location>
        <begin position="403"/>
        <end position="428"/>
    </location>
</feature>
<dbReference type="GO" id="GO:0015174">
    <property type="term" value="F:basic amino acid transmembrane transporter activity"/>
    <property type="evidence" value="ECO:0007669"/>
    <property type="project" value="UniProtKB-ARBA"/>
</dbReference>
<keyword evidence="2 8" id="KW-0812">Transmembrane</keyword>
<evidence type="ECO:0000256" key="7">
    <source>
        <dbReference type="SAM" id="MobiDB-lite"/>
    </source>
</evidence>
<feature type="region of interest" description="Disordered" evidence="7">
    <location>
        <begin position="471"/>
        <end position="495"/>
    </location>
</feature>
<sequence>MEGQQAQCIEWIQTLFGECVTTQREAFSFLIGYVSIFCWLNAQIPQIIENFKLGSAASLSLPFLINWLLGDISNLIGCILTHQLPFQLYLAIYFCIADIILFSQWIYYSFREYREKQLASELEVAELLPETLEIDNNNNSNNKNNRRHQHSHHRSHSRSQSRLLQSRHVTSPDIFAAASGDENHLEDGLIPRDLEHTEANTSLMQRNRSRKLTTTSDIGHRRTTSMVLFGLTLLTMKQTLPALQDHSGSRHYGLNNGGPISGRVFARAIDGDQGGMGAVFTDNPTNDPPDQNIVQLGRIFAWVCTVFYLSSRMPQLWKNFKRKSVQGLSILMFFWAAMGNLSYTLSILNSSAAVNPETRRKFLREAVPYVLGSSGTLMFDVSIFIQWLYYTGRLRIIGLHPSTHRHHHHHHHRHSRHYHPRQHRSRTHSRVESMVLSPSGSQPGGLYSILVNEDESTLDTSVNQVVPSTTMASYQQSEPVNDRQESEERTHSLSH</sequence>
<dbReference type="PANTHER" id="PTHR16201">
    <property type="entry name" value="SEVEN TRANSMEMBRANE PROTEIN 1-RELATED"/>
    <property type="match status" value="1"/>
</dbReference>
<reference evidence="9 10" key="1">
    <citation type="submission" date="2016-07" db="EMBL/GenBank/DDBJ databases">
        <title>Pervasive Adenine N6-methylation of Active Genes in Fungi.</title>
        <authorList>
            <consortium name="DOE Joint Genome Institute"/>
            <person name="Mondo S.J."/>
            <person name="Dannebaum R.O."/>
            <person name="Kuo R.C."/>
            <person name="Labutti K."/>
            <person name="Haridas S."/>
            <person name="Kuo A."/>
            <person name="Salamov A."/>
            <person name="Ahrendt S.R."/>
            <person name="Lipzen A."/>
            <person name="Sullivan W."/>
            <person name="Andreopoulos W.B."/>
            <person name="Clum A."/>
            <person name="Lindquist E."/>
            <person name="Daum C."/>
            <person name="Ramamoorthy G.K."/>
            <person name="Gryganskyi A."/>
            <person name="Culley D."/>
            <person name="Magnuson J.K."/>
            <person name="James T.Y."/>
            <person name="O'Malley M.A."/>
            <person name="Stajich J.E."/>
            <person name="Spatafora J.W."/>
            <person name="Visel A."/>
            <person name="Grigoriev I.V."/>
        </authorList>
    </citation>
    <scope>NUCLEOTIDE SEQUENCE [LARGE SCALE GENOMIC DNA]</scope>
    <source>
        <strain evidence="9 10">NRRL 3116</strain>
    </source>
</reference>
<feature type="transmembrane region" description="Helical" evidence="8">
    <location>
        <begin position="368"/>
        <end position="390"/>
    </location>
</feature>
<dbReference type="InParanoid" id="A0A1Y2G6B1"/>
<keyword evidence="10" id="KW-1185">Reference proteome</keyword>
<comment type="catalytic activity">
    <reaction evidence="6">
        <text>L-histidine(out) + L-arginine(in) = L-histidine(in) + L-arginine(out)</text>
        <dbReference type="Rhea" id="RHEA:71063"/>
        <dbReference type="ChEBI" id="CHEBI:32682"/>
        <dbReference type="ChEBI" id="CHEBI:57595"/>
    </reaction>
</comment>
<evidence type="ECO:0000256" key="3">
    <source>
        <dbReference type="ARBA" id="ARBA00022989"/>
    </source>
</evidence>
<organism evidence="9 10">
    <name type="scientific">Lobosporangium transversale</name>
    <dbReference type="NCBI Taxonomy" id="64571"/>
    <lineage>
        <taxon>Eukaryota</taxon>
        <taxon>Fungi</taxon>
        <taxon>Fungi incertae sedis</taxon>
        <taxon>Mucoromycota</taxon>
        <taxon>Mortierellomycotina</taxon>
        <taxon>Mortierellomycetes</taxon>
        <taxon>Mortierellales</taxon>
        <taxon>Mortierellaceae</taxon>
        <taxon>Lobosporangium</taxon>
    </lineage>
</organism>
<accession>A0A1Y2G6B1</accession>
<name>A0A1Y2G6B1_9FUNG</name>
<dbReference type="GeneID" id="33567885"/>
<comment type="subcellular location">
    <subcellularLocation>
        <location evidence="1">Membrane</location>
        <topology evidence="1">Multi-pass membrane protein</topology>
    </subcellularLocation>
</comment>
<evidence type="ECO:0000256" key="6">
    <source>
        <dbReference type="ARBA" id="ARBA00050768"/>
    </source>
</evidence>
<dbReference type="SMART" id="SM00679">
    <property type="entry name" value="CTNS"/>
    <property type="match status" value="2"/>
</dbReference>
<dbReference type="STRING" id="64571.A0A1Y2G6B1"/>
<dbReference type="GO" id="GO:0034486">
    <property type="term" value="P:vacuolar transmembrane transport"/>
    <property type="evidence" value="ECO:0007669"/>
    <property type="project" value="UniProtKB-ARBA"/>
</dbReference>
<comment type="caution">
    <text evidence="9">The sequence shown here is derived from an EMBL/GenBank/DDBJ whole genome shotgun (WGS) entry which is preliminary data.</text>
</comment>
<evidence type="ECO:0000313" key="9">
    <source>
        <dbReference type="EMBL" id="ORY97127.1"/>
    </source>
</evidence>
<evidence type="ECO:0000256" key="8">
    <source>
        <dbReference type="SAM" id="Phobius"/>
    </source>
</evidence>
<feature type="region of interest" description="Disordered" evidence="7">
    <location>
        <begin position="134"/>
        <end position="163"/>
    </location>
</feature>
<keyword evidence="4 8" id="KW-0472">Membrane</keyword>
<evidence type="ECO:0000256" key="2">
    <source>
        <dbReference type="ARBA" id="ARBA00022692"/>
    </source>
</evidence>
<dbReference type="AlphaFoldDB" id="A0A1Y2G6B1"/>
<evidence type="ECO:0000313" key="10">
    <source>
        <dbReference type="Proteomes" id="UP000193648"/>
    </source>
</evidence>
<evidence type="ECO:0000256" key="5">
    <source>
        <dbReference type="ARBA" id="ARBA00038039"/>
    </source>
</evidence>